<evidence type="ECO:0000256" key="1">
    <source>
        <dbReference type="ARBA" id="ARBA00022729"/>
    </source>
</evidence>
<dbReference type="RefSeq" id="WP_111476269.1">
    <property type="nucleotide sequence ID" value="NZ_QHKM01000001.1"/>
</dbReference>
<evidence type="ECO:0000259" key="4">
    <source>
        <dbReference type="SMART" id="SM00560"/>
    </source>
</evidence>
<dbReference type="OrthoDB" id="1493708at2"/>
<keyword evidence="2" id="KW-1015">Disulfide bond</keyword>
<dbReference type="InterPro" id="IPR006558">
    <property type="entry name" value="LamG-like"/>
</dbReference>
<keyword evidence="6" id="KW-1185">Reference proteome</keyword>
<evidence type="ECO:0000313" key="6">
    <source>
        <dbReference type="Proteomes" id="UP000248553"/>
    </source>
</evidence>
<sequence length="1179" mass="122138">MNRILPLLGLLSTWGAQAALAQCPAPTVTSNGAASVCNGQVSLITTLGANPVRYAASMLRFSSEYNNSSWAAAQALGAPNVYPQYGDLSGTWASGPADGTREYLVLRFDNPVPAKRILIWETYNPGAIDTVFVRNPSTNAWVPVYTATAAAAGANSRILNINFPLTAFAVRDVRLAINSAAVPGWNEIDAVALSDEAATYQWQLNGVDLAASVTGANGPGLSNITTTGAYSVRLTNDAGCTATSAPFNIMADTAPSVTISPAGSTTICSGGSTTLTATGTNGTASVAGRGLRFDGTDDVASVPASNSLDLTSALTMEAWINPVGTGAATQDVVCKSSNSANTGYIFPRTDTRWDDLAIWLNVGGSWRVFSTPYTAYKGSWHHVAASYDGSRVKIFIDGAKVLDQALTGTVTTNSNVLALGNQPGFSEYYNGQLDEVRVWNLARTEAQVQADYNKTVLGTQPGLVAYYRLDEGNGSAFVDQTANANNGTLGSGATTPSWINNSATIRQGIAYTWTPVTNISSTTGAAVLVNPTATTTYRVRATNVNSGCFAEATVVVNVGGQFSWSGAVSTDWNNAANWACGVVPTAADNITIPAGMPRYPVISANAAVGGITILSGGTVTLTGGSFSVMGQFTNSGFFNQTGGTVRLLGATPNDLGGLGTDFGNLSVGSAGARLVAPLRVQGLLTLNGNLNVNGQALTLLSNSSGTASVYNNGGVVQGPATVQRWISPALNAGPGYRHFSAPVSGSTVADLTTGSFSPVVNPAYNAATNPSTVTPFPTVFGYNEQRLTPGPGNTFDTGWESPGSLGDALTPGRGYTVQLTPQTVDFVGTLGNGAVNIPLTRGAAAPGWNLVGNPYPSPLDWTLVTIPAGMNAAAYVYRSTGPYAGGYVSYVNGVGAPGAQLIPMGQAFFVRAATGTPTLALNNTVRVTTLENPALNRTQETRPLLALALTAPNAAGAAAREDVLFVYQQAGATLNFDGRYDALKVQLNGGQQPSLYQQAGTDALSIQGLPDGTQPVDLPLGLYAPAAGTYTFSARQLLNFPAAAGLYLEDRLSGTWHDLRQGDYAAQLAGGASTTRFVLHLNAQRVTSTQNARLAAPELNVFPNPAQGRTVTVSAAGLPGGQAELRLLNGLGQLVRRETAPLSGRLLEHTLSVEQLPAGVYTVQVRTAAGTLTRKLVLN</sequence>
<dbReference type="SUPFAM" id="SSF49899">
    <property type="entry name" value="Concanavalin A-like lectins/glucanases"/>
    <property type="match status" value="1"/>
</dbReference>
<dbReference type="InterPro" id="IPR013320">
    <property type="entry name" value="ConA-like_dom_sf"/>
</dbReference>
<dbReference type="GO" id="GO:0004553">
    <property type="term" value="F:hydrolase activity, hydrolyzing O-glycosyl compounds"/>
    <property type="evidence" value="ECO:0007669"/>
    <property type="project" value="UniProtKB-ARBA"/>
</dbReference>
<feature type="domain" description="LamG-like jellyroll fold" evidence="4">
    <location>
        <begin position="312"/>
        <end position="446"/>
    </location>
</feature>
<evidence type="ECO:0000256" key="3">
    <source>
        <dbReference type="SAM" id="SignalP"/>
    </source>
</evidence>
<feature type="chain" id="PRO_5016272830" description="LamG-like jellyroll fold domain-containing protein" evidence="3">
    <location>
        <begin position="19"/>
        <end position="1179"/>
    </location>
</feature>
<dbReference type="InterPro" id="IPR026444">
    <property type="entry name" value="Secre_tail"/>
</dbReference>
<dbReference type="InterPro" id="IPR058897">
    <property type="entry name" value="PAPPA_SD_C"/>
</dbReference>
<dbReference type="Gene3D" id="2.60.120.200">
    <property type="match status" value="1"/>
</dbReference>
<comment type="caution">
    <text evidence="5">The sequence shown here is derived from an EMBL/GenBank/DDBJ whole genome shotgun (WGS) entry which is preliminary data.</text>
</comment>
<name>A0A328BR41_9BACT</name>
<keyword evidence="1 3" id="KW-0732">Signal</keyword>
<dbReference type="Pfam" id="PF13385">
    <property type="entry name" value="Laminin_G_3"/>
    <property type="match status" value="1"/>
</dbReference>
<feature type="signal peptide" evidence="3">
    <location>
        <begin position="1"/>
        <end position="18"/>
    </location>
</feature>
<dbReference type="NCBIfam" id="TIGR04183">
    <property type="entry name" value="Por_Secre_tail"/>
    <property type="match status" value="1"/>
</dbReference>
<dbReference type="Proteomes" id="UP000248553">
    <property type="component" value="Unassembled WGS sequence"/>
</dbReference>
<dbReference type="AlphaFoldDB" id="A0A328BR41"/>
<dbReference type="GO" id="GO:0005975">
    <property type="term" value="P:carbohydrate metabolic process"/>
    <property type="evidence" value="ECO:0007669"/>
    <property type="project" value="UniProtKB-ARBA"/>
</dbReference>
<dbReference type="SMART" id="SM00560">
    <property type="entry name" value="LamGL"/>
    <property type="match status" value="1"/>
</dbReference>
<dbReference type="EMBL" id="QHKM01000001">
    <property type="protein sequence ID" value="RAK69533.1"/>
    <property type="molecule type" value="Genomic_DNA"/>
</dbReference>
<evidence type="ECO:0000313" key="5">
    <source>
        <dbReference type="EMBL" id="RAK69533.1"/>
    </source>
</evidence>
<gene>
    <name evidence="5" type="ORF">DLM85_01330</name>
</gene>
<evidence type="ECO:0000256" key="2">
    <source>
        <dbReference type="ARBA" id="ARBA00023157"/>
    </source>
</evidence>
<dbReference type="Pfam" id="PF25900">
    <property type="entry name" value="PAPPA"/>
    <property type="match status" value="1"/>
</dbReference>
<dbReference type="Pfam" id="PF18962">
    <property type="entry name" value="Por_Secre_tail"/>
    <property type="match status" value="1"/>
</dbReference>
<organism evidence="5 6">
    <name type="scientific">Hymenobacter edaphi</name>
    <dbReference type="NCBI Taxonomy" id="2211146"/>
    <lineage>
        <taxon>Bacteria</taxon>
        <taxon>Pseudomonadati</taxon>
        <taxon>Bacteroidota</taxon>
        <taxon>Cytophagia</taxon>
        <taxon>Cytophagales</taxon>
        <taxon>Hymenobacteraceae</taxon>
        <taxon>Hymenobacter</taxon>
    </lineage>
</organism>
<proteinExistence type="predicted"/>
<accession>A0A328BR41</accession>
<reference evidence="6" key="1">
    <citation type="submission" date="2018-05" db="EMBL/GenBank/DDBJ databases">
        <authorList>
            <person name="Nie L."/>
        </authorList>
    </citation>
    <scope>NUCLEOTIDE SEQUENCE [LARGE SCALE GENOMIC DNA]</scope>
    <source>
        <strain evidence="6">NL</strain>
    </source>
</reference>
<protein>
    <recommendedName>
        <fullName evidence="4">LamG-like jellyroll fold domain-containing protein</fullName>
    </recommendedName>
</protein>